<feature type="domain" description="Reverse transcriptase" evidence="2">
    <location>
        <begin position="50"/>
        <end position="291"/>
    </location>
</feature>
<dbReference type="RefSeq" id="WP_194453451.1">
    <property type="nucleotide sequence ID" value="NZ_CP063849.1"/>
</dbReference>
<evidence type="ECO:0000259" key="2">
    <source>
        <dbReference type="PROSITE" id="PS50878"/>
    </source>
</evidence>
<proteinExistence type="inferred from homology"/>
<evidence type="ECO:0000313" key="3">
    <source>
        <dbReference type="EMBL" id="QOY91797.1"/>
    </source>
</evidence>
<dbReference type="EMBL" id="CP063849">
    <property type="protein sequence ID" value="QOY91797.1"/>
    <property type="molecule type" value="Genomic_DNA"/>
</dbReference>
<evidence type="ECO:0000256" key="1">
    <source>
        <dbReference type="ARBA" id="ARBA00034120"/>
    </source>
</evidence>
<dbReference type="KEGG" id="pfer:IRI77_18195"/>
<reference evidence="3 4" key="1">
    <citation type="submission" date="2020-10" db="EMBL/GenBank/DDBJ databases">
        <title>Complete genome sequence of Paludibaculum fermentans P105T, a facultatively anaerobic acidobacterium capable of dissimilatory Fe(III) reduction.</title>
        <authorList>
            <person name="Dedysh S.N."/>
            <person name="Beletsky A.V."/>
            <person name="Kulichevskaya I.S."/>
            <person name="Mardanov A.V."/>
            <person name="Ravin N.V."/>
        </authorList>
    </citation>
    <scope>NUCLEOTIDE SEQUENCE [LARGE SCALE GENOMIC DNA]</scope>
    <source>
        <strain evidence="3 4">P105</strain>
    </source>
</reference>
<dbReference type="InterPro" id="IPR000477">
    <property type="entry name" value="RT_dom"/>
</dbReference>
<dbReference type="PANTHER" id="PTHR34047">
    <property type="entry name" value="NUCLEAR INTRON MATURASE 1, MITOCHONDRIAL-RELATED"/>
    <property type="match status" value="1"/>
</dbReference>
<organism evidence="3 4">
    <name type="scientific">Paludibaculum fermentans</name>
    <dbReference type="NCBI Taxonomy" id="1473598"/>
    <lineage>
        <taxon>Bacteria</taxon>
        <taxon>Pseudomonadati</taxon>
        <taxon>Acidobacteriota</taxon>
        <taxon>Terriglobia</taxon>
        <taxon>Bryobacterales</taxon>
        <taxon>Bryobacteraceae</taxon>
        <taxon>Paludibaculum</taxon>
    </lineage>
</organism>
<dbReference type="AlphaFoldDB" id="A0A7S7NXY0"/>
<comment type="similarity">
    <text evidence="1">Belongs to the bacterial reverse transcriptase family.</text>
</comment>
<evidence type="ECO:0000313" key="4">
    <source>
        <dbReference type="Proteomes" id="UP000593892"/>
    </source>
</evidence>
<dbReference type="InterPro" id="IPR051083">
    <property type="entry name" value="GrpII_Intron_Splice-Mob/Def"/>
</dbReference>
<dbReference type="CDD" id="cd01651">
    <property type="entry name" value="RT_G2_intron"/>
    <property type="match status" value="1"/>
</dbReference>
<dbReference type="SUPFAM" id="SSF56672">
    <property type="entry name" value="DNA/RNA polymerases"/>
    <property type="match status" value="1"/>
</dbReference>
<dbReference type="PROSITE" id="PS50878">
    <property type="entry name" value="RT_POL"/>
    <property type="match status" value="1"/>
</dbReference>
<dbReference type="InterPro" id="IPR043502">
    <property type="entry name" value="DNA/RNA_pol_sf"/>
</dbReference>
<accession>A0A7S7NXY0</accession>
<sequence length="402" mass="45278">MISAVDTIARPDFLKKAWDALRKENKQSKDILEESMSSFESNLDTHLKNISSQLARRAYRFAPVKAVFIPKPDGSKRALKVFAIRDRVVAKAVQLVLKGKVPDPACSFGSIEGRSVKGAISRISALYNSGHTWVLEADLSKFFDNIDRSILFRQYLRHYRCRSLLGLIEDSSTPMVGNLDRMSTKDRELLPPAHVGIPQGSALSPMLANLYLREFDLEMEKSGFKLIRYVDDFIVMCKSKAEAEAAYGRCVDILEGRLHLKLHPLSPPLAEKAKTRIFKYIQGFVFLGVRFEGGRIYPARKSVATVKEAIGEICRQRGSRKTLAVALNALDQTVCGWCQAYAFCHSRDEYQLLDKHLQIEVNGLFRALQLLDGGRTLSLGQLRRVGVRTFSSTRDKVAAHRR</sequence>
<dbReference type="Proteomes" id="UP000593892">
    <property type="component" value="Chromosome"/>
</dbReference>
<keyword evidence="4" id="KW-1185">Reference proteome</keyword>
<dbReference type="Pfam" id="PF00078">
    <property type="entry name" value="RVT_1"/>
    <property type="match status" value="1"/>
</dbReference>
<dbReference type="PANTHER" id="PTHR34047:SF8">
    <property type="entry name" value="PROTEIN YKFC"/>
    <property type="match status" value="1"/>
</dbReference>
<gene>
    <name evidence="3" type="ORF">IRI77_18195</name>
</gene>
<protein>
    <recommendedName>
        <fullName evidence="2">Reverse transcriptase domain-containing protein</fullName>
    </recommendedName>
</protein>
<name>A0A7S7NXY0_PALFE</name>